<dbReference type="Proteomes" id="UP001163828">
    <property type="component" value="Unassembled WGS sequence"/>
</dbReference>
<reference evidence="2" key="1">
    <citation type="submission" date="2022-08" db="EMBL/GenBank/DDBJ databases">
        <authorList>
            <consortium name="DOE Joint Genome Institute"/>
            <person name="Min B."/>
            <person name="Riley R."/>
            <person name="Sierra-Patev S."/>
            <person name="Naranjo-Ortiz M."/>
            <person name="Looney B."/>
            <person name="Konkel Z."/>
            <person name="Slot J.C."/>
            <person name="Sakamoto Y."/>
            <person name="Steenwyk J.L."/>
            <person name="Rokas A."/>
            <person name="Carro J."/>
            <person name="Camarero S."/>
            <person name="Ferreira P."/>
            <person name="Molpeceres G."/>
            <person name="Ruiz-Duenas F.J."/>
            <person name="Serrano A."/>
            <person name="Henrissat B."/>
            <person name="Drula E."/>
            <person name="Hughes K.W."/>
            <person name="Mata J.L."/>
            <person name="Ishikawa N.K."/>
            <person name="Vargas-Isla R."/>
            <person name="Ushijima S."/>
            <person name="Smith C.A."/>
            <person name="Ahrendt S."/>
            <person name="Andreopoulos W."/>
            <person name="He G."/>
            <person name="Labutti K."/>
            <person name="Lipzen A."/>
            <person name="Ng V."/>
            <person name="Sandor L."/>
            <person name="Barry K."/>
            <person name="Martinez A.T."/>
            <person name="Xiao Y."/>
            <person name="Gibbons J.G."/>
            <person name="Terashima K."/>
            <person name="Hibbett D.S."/>
            <person name="Grigoriev I.V."/>
        </authorList>
    </citation>
    <scope>NUCLEOTIDE SEQUENCE</scope>
    <source>
        <strain evidence="2">TFB10827</strain>
    </source>
</reference>
<gene>
    <name evidence="2" type="ORF">F5050DRAFT_1811070</name>
</gene>
<protein>
    <submittedName>
        <fullName evidence="2">Uncharacterized protein</fullName>
    </submittedName>
</protein>
<evidence type="ECO:0000313" key="2">
    <source>
        <dbReference type="EMBL" id="KAJ3992857.1"/>
    </source>
</evidence>
<evidence type="ECO:0000256" key="1">
    <source>
        <dbReference type="SAM" id="MobiDB-lite"/>
    </source>
</evidence>
<comment type="caution">
    <text evidence="2">The sequence shown here is derived from an EMBL/GenBank/DDBJ whole genome shotgun (WGS) entry which is preliminary data.</text>
</comment>
<sequence length="110" mass="12197">MLASASALQSQQARVPIVLPKHSTLSKSDGTFDLDKAIAQTVATQNKHRQNLINLQNNTGSLPQASLDKRQAEALTDEEDDEENGIHWDPQILHAVQLSLLWASFLVAWR</sequence>
<proteinExistence type="predicted"/>
<evidence type="ECO:0000313" key="3">
    <source>
        <dbReference type="Proteomes" id="UP001163828"/>
    </source>
</evidence>
<keyword evidence="3" id="KW-1185">Reference proteome</keyword>
<name>A0ABQ8Q2N5_9AGAR</name>
<dbReference type="EMBL" id="MU790816">
    <property type="protein sequence ID" value="KAJ3992857.1"/>
    <property type="molecule type" value="Genomic_DNA"/>
</dbReference>
<organism evidence="2 3">
    <name type="scientific">Lentinula boryana</name>
    <dbReference type="NCBI Taxonomy" id="40481"/>
    <lineage>
        <taxon>Eukaryota</taxon>
        <taxon>Fungi</taxon>
        <taxon>Dikarya</taxon>
        <taxon>Basidiomycota</taxon>
        <taxon>Agaricomycotina</taxon>
        <taxon>Agaricomycetes</taxon>
        <taxon>Agaricomycetidae</taxon>
        <taxon>Agaricales</taxon>
        <taxon>Marasmiineae</taxon>
        <taxon>Omphalotaceae</taxon>
        <taxon>Lentinula</taxon>
    </lineage>
</organism>
<accession>A0ABQ8Q2N5</accession>
<feature type="region of interest" description="Disordered" evidence="1">
    <location>
        <begin position="56"/>
        <end position="83"/>
    </location>
</feature>